<dbReference type="EMBL" id="KZ819667">
    <property type="protein sequence ID" value="PWN27821.1"/>
    <property type="molecule type" value="Genomic_DNA"/>
</dbReference>
<dbReference type="PRINTS" id="PR00412">
    <property type="entry name" value="EPOXHYDRLASE"/>
</dbReference>
<dbReference type="RefSeq" id="XP_025362433.1">
    <property type="nucleotide sequence ID" value="XM_025504414.1"/>
</dbReference>
<dbReference type="OrthoDB" id="7130006at2759"/>
<organism evidence="5 6">
    <name type="scientific">Jaminaea rosea</name>
    <dbReference type="NCBI Taxonomy" id="1569628"/>
    <lineage>
        <taxon>Eukaryota</taxon>
        <taxon>Fungi</taxon>
        <taxon>Dikarya</taxon>
        <taxon>Basidiomycota</taxon>
        <taxon>Ustilaginomycotina</taxon>
        <taxon>Exobasidiomycetes</taxon>
        <taxon>Microstromatales</taxon>
        <taxon>Microstromatales incertae sedis</taxon>
        <taxon>Jaminaea</taxon>
    </lineage>
</organism>
<evidence type="ECO:0000256" key="1">
    <source>
        <dbReference type="ARBA" id="ARBA00010088"/>
    </source>
</evidence>
<dbReference type="InterPro" id="IPR016292">
    <property type="entry name" value="Epoxide_hydrolase"/>
</dbReference>
<dbReference type="GO" id="GO:0004301">
    <property type="term" value="F:epoxide hydrolase activity"/>
    <property type="evidence" value="ECO:0007669"/>
    <property type="project" value="TreeGrafter"/>
</dbReference>
<dbReference type="InterPro" id="IPR029058">
    <property type="entry name" value="AB_hydrolase_fold"/>
</dbReference>
<dbReference type="InterPro" id="IPR010497">
    <property type="entry name" value="Epoxide_hydro_N"/>
</dbReference>
<dbReference type="GeneID" id="37026237"/>
<sequence length="472" mass="52330">MTAAPTEVPAITTPTPFTISFSDADLEQFHRKLDDARLPDGPMFPASKSKDVEPKAFPTLELIKGALQYWRNMDMKAFEAELNTYPHFTTSIDWCKQLHFIHQPSSRPDAIPLIFCHGWPGSFLEAAHIAKPLAEPEDPSAQAFHVVIPSLPGYTFSSGPPTKEHETGDVDGYCRLLDALMRGLGYDRYAAQGGDWGSVHARVLASRFAKNDGSGCRAVHLNFLPTVPGGKYGGGLLMALPESVSQKLADWTMSEEERKAVRKALLYNNYGSAYYKIQRERPSQIGFGLIDSPVAILGYMANFTNGLGINIGAQSKLDIDWLLHETFLYWVTKSAATSFLPYALNKPFVLYMLDSTYRVDVPFGYTGFPNEIIDCPLNWARNASRSNTSRFTWYAKSPTGGHLASTEKPHIFIAHMRAAFAPKGEDSVSSNKDVYGKQGDEDKLFVQGASWKSGGLWDEERKKDKKTGAAHL</sequence>
<dbReference type="PIRSF" id="PIRSF001112">
    <property type="entry name" value="Epoxide_hydrolase"/>
    <property type="match status" value="1"/>
</dbReference>
<evidence type="ECO:0000259" key="4">
    <source>
        <dbReference type="Pfam" id="PF06441"/>
    </source>
</evidence>
<dbReference type="PANTHER" id="PTHR21661">
    <property type="entry name" value="EPOXIDE HYDROLASE 1-RELATED"/>
    <property type="match status" value="1"/>
</dbReference>
<keyword evidence="2 5" id="KW-0378">Hydrolase</keyword>
<proteinExistence type="inferred from homology"/>
<accession>A0A316UU19</accession>
<feature type="active site" description="Proton donor" evidence="3">
    <location>
        <position position="342"/>
    </location>
</feature>
<keyword evidence="6" id="KW-1185">Reference proteome</keyword>
<evidence type="ECO:0000256" key="3">
    <source>
        <dbReference type="PIRSR" id="PIRSR001112-1"/>
    </source>
</evidence>
<protein>
    <submittedName>
        <fullName evidence="5">Alpha/beta-hydrolase</fullName>
    </submittedName>
</protein>
<feature type="active site" description="Nucleophile" evidence="3">
    <location>
        <position position="195"/>
    </location>
</feature>
<dbReference type="Proteomes" id="UP000245884">
    <property type="component" value="Unassembled WGS sequence"/>
</dbReference>
<dbReference type="STRING" id="1569628.A0A316UU19"/>
<dbReference type="Pfam" id="PF06441">
    <property type="entry name" value="EHN"/>
    <property type="match status" value="1"/>
</dbReference>
<feature type="domain" description="Epoxide hydrolase N-terminal" evidence="4">
    <location>
        <begin position="15"/>
        <end position="125"/>
    </location>
</feature>
<dbReference type="Gene3D" id="3.40.50.1820">
    <property type="entry name" value="alpha/beta hydrolase"/>
    <property type="match status" value="1"/>
</dbReference>
<evidence type="ECO:0000313" key="6">
    <source>
        <dbReference type="Proteomes" id="UP000245884"/>
    </source>
</evidence>
<name>A0A316UU19_9BASI</name>
<comment type="similarity">
    <text evidence="1">Belongs to the peptidase S33 family.</text>
</comment>
<dbReference type="PANTHER" id="PTHR21661:SF79">
    <property type="entry name" value="EPOXIDE HYDROLASE"/>
    <property type="match status" value="1"/>
</dbReference>
<gene>
    <name evidence="5" type="ORF">BDZ90DRAFT_219833</name>
</gene>
<dbReference type="SUPFAM" id="SSF53474">
    <property type="entry name" value="alpha/beta-Hydrolases"/>
    <property type="match status" value="1"/>
</dbReference>
<feature type="active site" description="Proton acceptor" evidence="3">
    <location>
        <position position="402"/>
    </location>
</feature>
<dbReference type="GO" id="GO:0097176">
    <property type="term" value="P:epoxide metabolic process"/>
    <property type="evidence" value="ECO:0007669"/>
    <property type="project" value="TreeGrafter"/>
</dbReference>
<reference evidence="5 6" key="1">
    <citation type="journal article" date="2018" name="Mol. Biol. Evol.">
        <title>Broad Genomic Sampling Reveals a Smut Pathogenic Ancestry of the Fungal Clade Ustilaginomycotina.</title>
        <authorList>
            <person name="Kijpornyongpan T."/>
            <person name="Mondo S.J."/>
            <person name="Barry K."/>
            <person name="Sandor L."/>
            <person name="Lee J."/>
            <person name="Lipzen A."/>
            <person name="Pangilinan J."/>
            <person name="LaButti K."/>
            <person name="Hainaut M."/>
            <person name="Henrissat B."/>
            <person name="Grigoriev I.V."/>
            <person name="Spatafora J.W."/>
            <person name="Aime M.C."/>
        </authorList>
    </citation>
    <scope>NUCLEOTIDE SEQUENCE [LARGE SCALE GENOMIC DNA]</scope>
    <source>
        <strain evidence="5 6">MCA 5214</strain>
    </source>
</reference>
<evidence type="ECO:0000313" key="5">
    <source>
        <dbReference type="EMBL" id="PWN27821.1"/>
    </source>
</evidence>
<dbReference type="AlphaFoldDB" id="A0A316UU19"/>
<dbReference type="InterPro" id="IPR000639">
    <property type="entry name" value="Epox_hydrolase-like"/>
</dbReference>
<evidence type="ECO:0000256" key="2">
    <source>
        <dbReference type="ARBA" id="ARBA00022801"/>
    </source>
</evidence>